<dbReference type="Proteomes" id="UP001190700">
    <property type="component" value="Unassembled WGS sequence"/>
</dbReference>
<reference evidence="2 3" key="1">
    <citation type="journal article" date="2015" name="Genome Biol. Evol.">
        <title>Comparative Genomics of a Bacterivorous Green Alga Reveals Evolutionary Causalities and Consequences of Phago-Mixotrophic Mode of Nutrition.</title>
        <authorList>
            <person name="Burns J.A."/>
            <person name="Paasch A."/>
            <person name="Narechania A."/>
            <person name="Kim E."/>
        </authorList>
    </citation>
    <scope>NUCLEOTIDE SEQUENCE [LARGE SCALE GENOMIC DNA]</scope>
    <source>
        <strain evidence="2 3">PLY_AMNH</strain>
    </source>
</reference>
<keyword evidence="3" id="KW-1185">Reference proteome</keyword>
<dbReference type="EMBL" id="LGRX02006114">
    <property type="protein sequence ID" value="KAK3277420.1"/>
    <property type="molecule type" value="Genomic_DNA"/>
</dbReference>
<comment type="caution">
    <text evidence="2">The sequence shown here is derived from an EMBL/GenBank/DDBJ whole genome shotgun (WGS) entry which is preliminary data.</text>
</comment>
<organism evidence="2 3">
    <name type="scientific">Cymbomonas tetramitiformis</name>
    <dbReference type="NCBI Taxonomy" id="36881"/>
    <lineage>
        <taxon>Eukaryota</taxon>
        <taxon>Viridiplantae</taxon>
        <taxon>Chlorophyta</taxon>
        <taxon>Pyramimonadophyceae</taxon>
        <taxon>Pyramimonadales</taxon>
        <taxon>Pyramimonadaceae</taxon>
        <taxon>Cymbomonas</taxon>
    </lineage>
</organism>
<protein>
    <submittedName>
        <fullName evidence="2">Uncharacterized protein</fullName>
    </submittedName>
</protein>
<gene>
    <name evidence="2" type="ORF">CYMTET_14566</name>
</gene>
<feature type="region of interest" description="Disordered" evidence="1">
    <location>
        <begin position="97"/>
        <end position="118"/>
    </location>
</feature>
<sequence>MPTLSAEALPANSTKSALAKMAVGLLSRVVANVDEVMVEVSGKLITLLTLTLPALMLRMVTSVVDTPAAAAISALKLALNEAAKLSSVKLLISREANETDDSTVSTVTVPGGGGDGGG</sequence>
<evidence type="ECO:0000313" key="3">
    <source>
        <dbReference type="Proteomes" id="UP001190700"/>
    </source>
</evidence>
<feature type="non-terminal residue" evidence="2">
    <location>
        <position position="118"/>
    </location>
</feature>
<evidence type="ECO:0000313" key="2">
    <source>
        <dbReference type="EMBL" id="KAK3277420.1"/>
    </source>
</evidence>
<evidence type="ECO:0000256" key="1">
    <source>
        <dbReference type="SAM" id="MobiDB-lite"/>
    </source>
</evidence>
<accession>A0AAE0GFQ9</accession>
<proteinExistence type="predicted"/>
<name>A0AAE0GFQ9_9CHLO</name>
<dbReference type="AlphaFoldDB" id="A0AAE0GFQ9"/>